<evidence type="ECO:0000313" key="1">
    <source>
        <dbReference type="EMBL" id="KAJ7761881.1"/>
    </source>
</evidence>
<dbReference type="Proteomes" id="UP001215280">
    <property type="component" value="Unassembled WGS sequence"/>
</dbReference>
<evidence type="ECO:0000313" key="2">
    <source>
        <dbReference type="Proteomes" id="UP001215280"/>
    </source>
</evidence>
<gene>
    <name evidence="1" type="ORF">DFH07DRAFT_411674</name>
</gene>
<proteinExistence type="predicted"/>
<protein>
    <submittedName>
        <fullName evidence="1">Uncharacterized protein</fullName>
    </submittedName>
</protein>
<reference evidence="1" key="1">
    <citation type="submission" date="2023-03" db="EMBL/GenBank/DDBJ databases">
        <title>Massive genome expansion in bonnet fungi (Mycena s.s.) driven by repeated elements and novel gene families across ecological guilds.</title>
        <authorList>
            <consortium name="Lawrence Berkeley National Laboratory"/>
            <person name="Harder C.B."/>
            <person name="Miyauchi S."/>
            <person name="Viragh M."/>
            <person name="Kuo A."/>
            <person name="Thoen E."/>
            <person name="Andreopoulos B."/>
            <person name="Lu D."/>
            <person name="Skrede I."/>
            <person name="Drula E."/>
            <person name="Henrissat B."/>
            <person name="Morin E."/>
            <person name="Kohler A."/>
            <person name="Barry K."/>
            <person name="LaButti K."/>
            <person name="Morin E."/>
            <person name="Salamov A."/>
            <person name="Lipzen A."/>
            <person name="Mereny Z."/>
            <person name="Hegedus B."/>
            <person name="Baldrian P."/>
            <person name="Stursova M."/>
            <person name="Weitz H."/>
            <person name="Taylor A."/>
            <person name="Grigoriev I.V."/>
            <person name="Nagy L.G."/>
            <person name="Martin F."/>
            <person name="Kauserud H."/>
        </authorList>
    </citation>
    <scope>NUCLEOTIDE SEQUENCE</scope>
    <source>
        <strain evidence="1">CBHHK188m</strain>
    </source>
</reference>
<name>A0AAD7NI83_9AGAR</name>
<comment type="caution">
    <text evidence="1">The sequence shown here is derived from an EMBL/GenBank/DDBJ whole genome shotgun (WGS) entry which is preliminary data.</text>
</comment>
<dbReference type="AlphaFoldDB" id="A0AAD7NI83"/>
<keyword evidence="2" id="KW-1185">Reference proteome</keyword>
<organism evidence="1 2">
    <name type="scientific">Mycena maculata</name>
    <dbReference type="NCBI Taxonomy" id="230809"/>
    <lineage>
        <taxon>Eukaryota</taxon>
        <taxon>Fungi</taxon>
        <taxon>Dikarya</taxon>
        <taxon>Basidiomycota</taxon>
        <taxon>Agaricomycotina</taxon>
        <taxon>Agaricomycetes</taxon>
        <taxon>Agaricomycetidae</taxon>
        <taxon>Agaricales</taxon>
        <taxon>Marasmiineae</taxon>
        <taxon>Mycenaceae</taxon>
        <taxon>Mycena</taxon>
    </lineage>
</organism>
<accession>A0AAD7NI83</accession>
<sequence>MVTNINSPRLLTHPFFLFFPAFAQEPRTTSTSRNHFFFFHLVANNVMKNEKTKRNSSNSFRSSDLGVTQLWAPRASRLRHAAVDSHSIFSIPCTA</sequence>
<dbReference type="EMBL" id="JARJLG010000044">
    <property type="protein sequence ID" value="KAJ7761881.1"/>
    <property type="molecule type" value="Genomic_DNA"/>
</dbReference>